<proteinExistence type="predicted"/>
<evidence type="ECO:0000313" key="2">
    <source>
        <dbReference type="Proteomes" id="UP000075840"/>
    </source>
</evidence>
<dbReference type="EnsemblMetazoa" id="AARA000227-RA">
    <property type="protein sequence ID" value="AARA000227-PA"/>
    <property type="gene ID" value="AARA000227"/>
</dbReference>
<sequence>MVVFDPLDDPLKVLPLPLKLLALLGVNKNPSERFRLYAIYIYLWVAMFIPKLCLGYETIPQCFRSIAEGMFSFNTTVTFIMLPLKMDNFEGLLQNLQRFTQIVQEDYKQILISLNTTIHKFTKYYFIFTNGI</sequence>
<organism evidence="1 2">
    <name type="scientific">Anopheles arabiensis</name>
    <name type="common">Mosquito</name>
    <dbReference type="NCBI Taxonomy" id="7173"/>
    <lineage>
        <taxon>Eukaryota</taxon>
        <taxon>Metazoa</taxon>
        <taxon>Ecdysozoa</taxon>
        <taxon>Arthropoda</taxon>
        <taxon>Hexapoda</taxon>
        <taxon>Insecta</taxon>
        <taxon>Pterygota</taxon>
        <taxon>Neoptera</taxon>
        <taxon>Endopterygota</taxon>
        <taxon>Diptera</taxon>
        <taxon>Nematocera</taxon>
        <taxon>Culicoidea</taxon>
        <taxon>Culicidae</taxon>
        <taxon>Anophelinae</taxon>
        <taxon>Anopheles</taxon>
    </lineage>
</organism>
<dbReference type="VEuPathDB" id="VectorBase:AARA000227"/>
<keyword evidence="2" id="KW-1185">Reference proteome</keyword>
<dbReference type="AlphaFoldDB" id="A0A182HG75"/>
<name>A0A182HG75_ANOAR</name>
<reference evidence="1" key="1">
    <citation type="submission" date="2022-08" db="UniProtKB">
        <authorList>
            <consortium name="EnsemblMetazoa"/>
        </authorList>
    </citation>
    <scope>IDENTIFICATION</scope>
    <source>
        <strain evidence="1">Dongola</strain>
    </source>
</reference>
<dbReference type="EMBL" id="APCN01004202">
    <property type="status" value="NOT_ANNOTATED_CDS"/>
    <property type="molecule type" value="Genomic_DNA"/>
</dbReference>
<protein>
    <submittedName>
        <fullName evidence="1">Uncharacterized protein</fullName>
    </submittedName>
</protein>
<accession>A0A182HG75</accession>
<evidence type="ECO:0000313" key="1">
    <source>
        <dbReference type="EnsemblMetazoa" id="AARA000227-PA"/>
    </source>
</evidence>
<dbReference type="Proteomes" id="UP000075840">
    <property type="component" value="Unassembled WGS sequence"/>
</dbReference>